<feature type="chain" id="PRO_5046312888" description="Lipoprotein" evidence="2">
    <location>
        <begin position="22"/>
        <end position="271"/>
    </location>
</feature>
<keyword evidence="4" id="KW-1185">Reference proteome</keyword>
<evidence type="ECO:0000313" key="4">
    <source>
        <dbReference type="Proteomes" id="UP001241926"/>
    </source>
</evidence>
<evidence type="ECO:0000256" key="1">
    <source>
        <dbReference type="SAM" id="MobiDB-lite"/>
    </source>
</evidence>
<protein>
    <recommendedName>
        <fullName evidence="5">Lipoprotein</fullName>
    </recommendedName>
</protein>
<accession>A0ABT7IWV8</accession>
<feature type="region of interest" description="Disordered" evidence="1">
    <location>
        <begin position="131"/>
        <end position="151"/>
    </location>
</feature>
<dbReference type="EMBL" id="JASJUS010000004">
    <property type="protein sequence ID" value="MDL2075898.1"/>
    <property type="molecule type" value="Genomic_DNA"/>
</dbReference>
<name>A0ABT7IWV8_9ACTN</name>
<keyword evidence="2" id="KW-0732">Signal</keyword>
<organism evidence="3 4">
    <name type="scientific">Streptomyces fuscus</name>
    <dbReference type="NCBI Taxonomy" id="3048495"/>
    <lineage>
        <taxon>Bacteria</taxon>
        <taxon>Bacillati</taxon>
        <taxon>Actinomycetota</taxon>
        <taxon>Actinomycetes</taxon>
        <taxon>Kitasatosporales</taxon>
        <taxon>Streptomycetaceae</taxon>
        <taxon>Streptomyces</taxon>
    </lineage>
</organism>
<evidence type="ECO:0000256" key="2">
    <source>
        <dbReference type="SAM" id="SignalP"/>
    </source>
</evidence>
<proteinExistence type="predicted"/>
<comment type="caution">
    <text evidence="3">The sequence shown here is derived from an EMBL/GenBank/DDBJ whole genome shotgun (WGS) entry which is preliminary data.</text>
</comment>
<dbReference type="RefSeq" id="WP_285430791.1">
    <property type="nucleotide sequence ID" value="NZ_JASJUS010000004.1"/>
</dbReference>
<feature type="signal peptide" evidence="2">
    <location>
        <begin position="1"/>
        <end position="21"/>
    </location>
</feature>
<evidence type="ECO:0008006" key="5">
    <source>
        <dbReference type="Google" id="ProtNLM"/>
    </source>
</evidence>
<reference evidence="3 4" key="1">
    <citation type="submission" date="2023-05" db="EMBL/GenBank/DDBJ databases">
        <title>Streptomyces fuscus sp. nov., a brown-black pigment producing actinomyces isolated from dry sand of Sea duck farm.</title>
        <authorList>
            <person name="Xie J."/>
            <person name="Shen N."/>
        </authorList>
    </citation>
    <scope>NUCLEOTIDE SEQUENCE [LARGE SCALE GENOMIC DNA]</scope>
    <source>
        <strain evidence="3 4">GXMU-J15</strain>
    </source>
</reference>
<dbReference type="PROSITE" id="PS51257">
    <property type="entry name" value="PROKAR_LIPOPROTEIN"/>
    <property type="match status" value="1"/>
</dbReference>
<dbReference type="Proteomes" id="UP001241926">
    <property type="component" value="Unassembled WGS sequence"/>
</dbReference>
<evidence type="ECO:0000313" key="3">
    <source>
        <dbReference type="EMBL" id="MDL2075898.1"/>
    </source>
</evidence>
<sequence length="271" mass="29263">MRSRLMAVAFGVLAVAVTAVGCDENEDTRVVDDAASAPATAYSGPLSDSAERALECESKVFSKGGADRWGEGDAGASPEEGLKLYFEIEQPDVPRTGYREERREGDRVLYSLDVDGRTKVAVIVAKGGEGRPGWGPESSAQCDPAELPESYTDSGPYEIWTDERGRRVPVTEVHSGEGAEHCDWQKAHVLSTGWGKGGRLFARDPEGVLPPGSLTARYDGSARLPGDARDTGYRYGDWELWLSDATPTKAYVRTPDGVEAWPATKEGFGCR</sequence>
<gene>
    <name evidence="3" type="ORF">QNN03_05545</name>
</gene>